<comment type="caution">
    <text evidence="1">The sequence shown here is derived from an EMBL/GenBank/DDBJ whole genome shotgun (WGS) entry which is preliminary data.</text>
</comment>
<name>A0A6G0T2R8_APHGL</name>
<dbReference type="PANTHER" id="PTHR35374:SF1">
    <property type="entry name" value="PROTEIN KINASE DOMAIN-CONTAINING PROTEIN"/>
    <property type="match status" value="1"/>
</dbReference>
<dbReference type="OrthoDB" id="6623418at2759"/>
<dbReference type="Proteomes" id="UP000475862">
    <property type="component" value="Unassembled WGS sequence"/>
</dbReference>
<protein>
    <submittedName>
        <fullName evidence="1">Uncharacterized protein</fullName>
    </submittedName>
</protein>
<gene>
    <name evidence="1" type="ORF">AGLY_015082</name>
</gene>
<proteinExistence type="predicted"/>
<accession>A0A6G0T2R8</accession>
<organism evidence="1 2">
    <name type="scientific">Aphis glycines</name>
    <name type="common">Soybean aphid</name>
    <dbReference type="NCBI Taxonomy" id="307491"/>
    <lineage>
        <taxon>Eukaryota</taxon>
        <taxon>Metazoa</taxon>
        <taxon>Ecdysozoa</taxon>
        <taxon>Arthropoda</taxon>
        <taxon>Hexapoda</taxon>
        <taxon>Insecta</taxon>
        <taxon>Pterygota</taxon>
        <taxon>Neoptera</taxon>
        <taxon>Paraneoptera</taxon>
        <taxon>Hemiptera</taxon>
        <taxon>Sternorrhyncha</taxon>
        <taxon>Aphidomorpha</taxon>
        <taxon>Aphidoidea</taxon>
        <taxon>Aphididae</taxon>
        <taxon>Aphidini</taxon>
        <taxon>Aphis</taxon>
        <taxon>Aphis</taxon>
    </lineage>
</organism>
<evidence type="ECO:0000313" key="1">
    <source>
        <dbReference type="EMBL" id="KAE9524494.1"/>
    </source>
</evidence>
<dbReference type="EMBL" id="VYZN01000066">
    <property type="protein sequence ID" value="KAE9524494.1"/>
    <property type="molecule type" value="Genomic_DNA"/>
</dbReference>
<sequence>MSANDEVLGEFIKAKENIKRKYTALKNEKAEIHSLISETLNPIIEPLKEIKRNKPSTFQRAELIVYEVNNKDIENNTENYSQNSQVFEIDDLLDSSNRDKTYGPKIQLNGAIYLDIIKNLFQSGSGLSIQLQKHNLVYWNDPNELVCRLRLLLASKAAGNTGVSNEILLIFEELQEAGLIKRIPNV</sequence>
<keyword evidence="2" id="KW-1185">Reference proteome</keyword>
<reference evidence="1 2" key="1">
    <citation type="submission" date="2019-08" db="EMBL/GenBank/DDBJ databases">
        <title>The genome of the soybean aphid Biotype 1, its phylome, world population structure and adaptation to the North American continent.</title>
        <authorList>
            <person name="Giordano R."/>
            <person name="Donthu R.K."/>
            <person name="Hernandez A.G."/>
            <person name="Wright C.L."/>
            <person name="Zimin A.V."/>
        </authorList>
    </citation>
    <scope>NUCLEOTIDE SEQUENCE [LARGE SCALE GENOMIC DNA]</scope>
    <source>
        <tissue evidence="1">Whole aphids</tissue>
    </source>
</reference>
<evidence type="ECO:0000313" key="2">
    <source>
        <dbReference type="Proteomes" id="UP000475862"/>
    </source>
</evidence>
<dbReference type="PANTHER" id="PTHR35374">
    <property type="entry name" value="CYCLIN-DEPENDENT KINASE 11A-LIKE"/>
    <property type="match status" value="1"/>
</dbReference>
<dbReference type="AlphaFoldDB" id="A0A6G0T2R8"/>